<dbReference type="STRING" id="880073.Cabys_4206"/>
<sequence length="399" mass="45825" precursor="true">MLKRVVLIYSLIIGSIFSLKAGESIFGINDYSLGLLHPFYSNSGIGRAYEIANQDSLRLNFMNFATWPGISNPTYGLSLGYTGAFARDEIKSDYFNDYMNFQGGYLGIPIIKKKLVVGLGLQPFSNLEQSFKVEDEGVQKHLLIKGGLSKGTLNVSYAFNRYLSVALGYEYNFGRIDRSYIFELSESLNPLYFEYQYWYYGHGMEISGFSNPLKNLYVGMIFRPAFTLTSRIKPNTGSTIINRSKIKKLEIPAYYGFGVKYDFNRRTSVGLDFIYQDWENGYKVEGVTPENLFAKYQRVGFGLERRQSHKLFTNFFEKMDYRAGMFYGQQNMISAGENVKEYGLTLGLSMPITRFKSRIDFSFLIGKRGSLDKNQYEETFIKFGITINASEIWFVKFED</sequence>
<dbReference type="SUPFAM" id="SSF56935">
    <property type="entry name" value="Porins"/>
    <property type="match status" value="1"/>
</dbReference>
<dbReference type="HOGENOM" id="CLU_690152_0_0_0"/>
<evidence type="ECO:0008006" key="5">
    <source>
        <dbReference type="Google" id="ProtNLM"/>
    </source>
</evidence>
<proteinExistence type="predicted"/>
<dbReference type="Gene3D" id="2.40.160.60">
    <property type="entry name" value="Outer membrane protein transport protein (OMPP1/FadL/TodX)"/>
    <property type="match status" value="1"/>
</dbReference>
<dbReference type="RefSeq" id="WP_006927622.1">
    <property type="nucleotide sequence ID" value="NZ_CM001402.1"/>
</dbReference>
<dbReference type="PaxDb" id="880073-Calab_0962"/>
<reference evidence="1 4" key="2">
    <citation type="submission" date="2016-11" db="EMBL/GenBank/DDBJ databases">
        <title>Genomic analysis of Caldithrix abyssi and proposal of a novel bacterial phylum Caldithrichaeota.</title>
        <authorList>
            <person name="Kublanov I."/>
            <person name="Sigalova O."/>
            <person name="Gavrilov S."/>
            <person name="Lebedinsky A."/>
            <person name="Ivanova N."/>
            <person name="Daum C."/>
            <person name="Reddy T."/>
            <person name="Klenk H.P."/>
            <person name="Goker M."/>
            <person name="Reva O."/>
            <person name="Miroshnichenko M."/>
            <person name="Kyprides N."/>
            <person name="Woyke T."/>
            <person name="Gelfand M."/>
        </authorList>
    </citation>
    <scope>NUCLEOTIDE SEQUENCE [LARGE SCALE GENOMIC DNA]</scope>
    <source>
        <strain evidence="1 4">LF13</strain>
    </source>
</reference>
<dbReference type="InParanoid" id="H1XV90"/>
<dbReference type="eggNOG" id="COG2067">
    <property type="taxonomic scope" value="Bacteria"/>
</dbReference>
<evidence type="ECO:0000313" key="2">
    <source>
        <dbReference type="EMBL" id="EHO40596.1"/>
    </source>
</evidence>
<accession>H1XV90</accession>
<gene>
    <name evidence="1" type="ORF">Cabys_4206</name>
    <name evidence="2" type="ORF">Calab_0962</name>
</gene>
<dbReference type="OrthoDB" id="1491239at2"/>
<dbReference type="AlphaFoldDB" id="H1XV90"/>
<dbReference type="Proteomes" id="UP000004671">
    <property type="component" value="Chromosome"/>
</dbReference>
<evidence type="ECO:0000313" key="4">
    <source>
        <dbReference type="Proteomes" id="UP000183868"/>
    </source>
</evidence>
<name>H1XV90_CALAY</name>
<dbReference type="EMBL" id="CP018099">
    <property type="protein sequence ID" value="APF20951.1"/>
    <property type="molecule type" value="Genomic_DNA"/>
</dbReference>
<evidence type="ECO:0000313" key="3">
    <source>
        <dbReference type="Proteomes" id="UP000004671"/>
    </source>
</evidence>
<reference evidence="2 3" key="1">
    <citation type="submission" date="2011-09" db="EMBL/GenBank/DDBJ databases">
        <title>The permanent draft genome of Caldithrix abyssi DSM 13497.</title>
        <authorList>
            <consortium name="US DOE Joint Genome Institute (JGI-PGF)"/>
            <person name="Lucas S."/>
            <person name="Han J."/>
            <person name="Lapidus A."/>
            <person name="Bruce D."/>
            <person name="Goodwin L."/>
            <person name="Pitluck S."/>
            <person name="Peters L."/>
            <person name="Kyrpides N."/>
            <person name="Mavromatis K."/>
            <person name="Ivanova N."/>
            <person name="Mikhailova N."/>
            <person name="Chertkov O."/>
            <person name="Detter J.C."/>
            <person name="Tapia R."/>
            <person name="Han C."/>
            <person name="Land M."/>
            <person name="Hauser L."/>
            <person name="Markowitz V."/>
            <person name="Cheng J.-F."/>
            <person name="Hugenholtz P."/>
            <person name="Woyke T."/>
            <person name="Wu D."/>
            <person name="Spring S."/>
            <person name="Brambilla E."/>
            <person name="Klenk H.-P."/>
            <person name="Eisen J.A."/>
        </authorList>
    </citation>
    <scope>NUCLEOTIDE SEQUENCE [LARGE SCALE GENOMIC DNA]</scope>
    <source>
        <strain evidence="2 3">DSM 13497</strain>
    </source>
</reference>
<protein>
    <recommendedName>
        <fullName evidence="5">Long-chain fatty acid transport protein</fullName>
    </recommendedName>
</protein>
<organism evidence="2 3">
    <name type="scientific">Caldithrix abyssi DSM 13497</name>
    <dbReference type="NCBI Taxonomy" id="880073"/>
    <lineage>
        <taxon>Bacteria</taxon>
        <taxon>Pseudomonadati</taxon>
        <taxon>Calditrichota</taxon>
        <taxon>Calditrichia</taxon>
        <taxon>Calditrichales</taxon>
        <taxon>Calditrichaceae</taxon>
        <taxon>Caldithrix</taxon>
    </lineage>
</organism>
<evidence type="ECO:0000313" key="1">
    <source>
        <dbReference type="EMBL" id="APF20951.1"/>
    </source>
</evidence>
<dbReference type="KEGG" id="caby:Cabys_4206"/>
<dbReference type="Proteomes" id="UP000183868">
    <property type="component" value="Chromosome"/>
</dbReference>
<dbReference type="EMBL" id="CM001402">
    <property type="protein sequence ID" value="EHO40596.1"/>
    <property type="molecule type" value="Genomic_DNA"/>
</dbReference>
<keyword evidence="3" id="KW-1185">Reference proteome</keyword>